<sequence length="70" mass="7856">MACARHDVVPRVPSGVWKAYYPFYCFVLHLSQLLFNSLTSDSFISKISNSSEFDSSAPNSSSSTYRKAKK</sequence>
<protein>
    <submittedName>
        <fullName evidence="1">Uncharacterized protein</fullName>
    </submittedName>
</protein>
<accession>A0ACB9A7H6</accession>
<organism evidence="1 2">
    <name type="scientific">Smallanthus sonchifolius</name>
    <dbReference type="NCBI Taxonomy" id="185202"/>
    <lineage>
        <taxon>Eukaryota</taxon>
        <taxon>Viridiplantae</taxon>
        <taxon>Streptophyta</taxon>
        <taxon>Embryophyta</taxon>
        <taxon>Tracheophyta</taxon>
        <taxon>Spermatophyta</taxon>
        <taxon>Magnoliopsida</taxon>
        <taxon>eudicotyledons</taxon>
        <taxon>Gunneridae</taxon>
        <taxon>Pentapetalae</taxon>
        <taxon>asterids</taxon>
        <taxon>campanulids</taxon>
        <taxon>Asterales</taxon>
        <taxon>Asteraceae</taxon>
        <taxon>Asteroideae</taxon>
        <taxon>Heliantheae alliance</taxon>
        <taxon>Millerieae</taxon>
        <taxon>Smallanthus</taxon>
    </lineage>
</organism>
<reference evidence="1 2" key="2">
    <citation type="journal article" date="2022" name="Mol. Ecol. Resour.">
        <title>The genomes of chicory, endive, great burdock and yacon provide insights into Asteraceae paleo-polyploidization history and plant inulin production.</title>
        <authorList>
            <person name="Fan W."/>
            <person name="Wang S."/>
            <person name="Wang H."/>
            <person name="Wang A."/>
            <person name="Jiang F."/>
            <person name="Liu H."/>
            <person name="Zhao H."/>
            <person name="Xu D."/>
            <person name="Zhang Y."/>
        </authorList>
    </citation>
    <scope>NUCLEOTIDE SEQUENCE [LARGE SCALE GENOMIC DNA]</scope>
    <source>
        <strain evidence="2">cv. Yunnan</strain>
        <tissue evidence="1">Leaves</tissue>
    </source>
</reference>
<evidence type="ECO:0000313" key="1">
    <source>
        <dbReference type="EMBL" id="KAI3705555.1"/>
    </source>
</evidence>
<dbReference type="EMBL" id="CM042042">
    <property type="protein sequence ID" value="KAI3705555.1"/>
    <property type="molecule type" value="Genomic_DNA"/>
</dbReference>
<dbReference type="Proteomes" id="UP001056120">
    <property type="component" value="Linkage Group LG25"/>
</dbReference>
<name>A0ACB9A7H6_9ASTR</name>
<comment type="caution">
    <text evidence="1">The sequence shown here is derived from an EMBL/GenBank/DDBJ whole genome shotgun (WGS) entry which is preliminary data.</text>
</comment>
<proteinExistence type="predicted"/>
<keyword evidence="2" id="KW-1185">Reference proteome</keyword>
<reference evidence="2" key="1">
    <citation type="journal article" date="2022" name="Mol. Ecol. Resour.">
        <title>The genomes of chicory, endive, great burdock and yacon provide insights into Asteraceae palaeo-polyploidization history and plant inulin production.</title>
        <authorList>
            <person name="Fan W."/>
            <person name="Wang S."/>
            <person name="Wang H."/>
            <person name="Wang A."/>
            <person name="Jiang F."/>
            <person name="Liu H."/>
            <person name="Zhao H."/>
            <person name="Xu D."/>
            <person name="Zhang Y."/>
        </authorList>
    </citation>
    <scope>NUCLEOTIDE SEQUENCE [LARGE SCALE GENOMIC DNA]</scope>
    <source>
        <strain evidence="2">cv. Yunnan</strain>
    </source>
</reference>
<gene>
    <name evidence="1" type="ORF">L1987_75794</name>
</gene>
<evidence type="ECO:0000313" key="2">
    <source>
        <dbReference type="Proteomes" id="UP001056120"/>
    </source>
</evidence>